<sequence>MTYLVKIEFFEVDDPGCCVKYRSGIRPTISYEKGILWDCYIALIDVEEATPRESVDAILSFLSPQEHVSKIKKGLAFDLYAGPWLIGKGYFLE</sequence>
<dbReference type="Proteomes" id="UP001161389">
    <property type="component" value="Unassembled WGS sequence"/>
</dbReference>
<protein>
    <submittedName>
        <fullName evidence="1">Uncharacterized protein</fullName>
    </submittedName>
</protein>
<evidence type="ECO:0000313" key="2">
    <source>
        <dbReference type="Proteomes" id="UP001161389"/>
    </source>
</evidence>
<gene>
    <name evidence="1" type="ORF">GCM10007876_04520</name>
</gene>
<proteinExistence type="predicted"/>
<reference evidence="1" key="1">
    <citation type="journal article" date="2014" name="Int. J. Syst. Evol. Microbiol.">
        <title>Complete genome sequence of Corynebacterium casei LMG S-19264T (=DSM 44701T), isolated from a smear-ripened cheese.</title>
        <authorList>
            <consortium name="US DOE Joint Genome Institute (JGI-PGF)"/>
            <person name="Walter F."/>
            <person name="Albersmeier A."/>
            <person name="Kalinowski J."/>
            <person name="Ruckert C."/>
        </authorList>
    </citation>
    <scope>NUCLEOTIDE SEQUENCE</scope>
    <source>
        <strain evidence="1">NBRC 110071</strain>
    </source>
</reference>
<name>A0AA37S835_9GAMM</name>
<organism evidence="1 2">
    <name type="scientific">Litoribrevibacter albus</name>
    <dbReference type="NCBI Taxonomy" id="1473156"/>
    <lineage>
        <taxon>Bacteria</taxon>
        <taxon>Pseudomonadati</taxon>
        <taxon>Pseudomonadota</taxon>
        <taxon>Gammaproteobacteria</taxon>
        <taxon>Oceanospirillales</taxon>
        <taxon>Oceanospirillaceae</taxon>
        <taxon>Litoribrevibacter</taxon>
    </lineage>
</organism>
<dbReference type="RefSeq" id="WP_284378283.1">
    <property type="nucleotide sequence ID" value="NZ_BSNM01000003.1"/>
</dbReference>
<evidence type="ECO:0000313" key="1">
    <source>
        <dbReference type="EMBL" id="GLQ29974.1"/>
    </source>
</evidence>
<keyword evidence="2" id="KW-1185">Reference proteome</keyword>
<dbReference type="EMBL" id="BSNM01000003">
    <property type="protein sequence ID" value="GLQ29974.1"/>
    <property type="molecule type" value="Genomic_DNA"/>
</dbReference>
<accession>A0AA37S835</accession>
<dbReference type="AlphaFoldDB" id="A0AA37S835"/>
<comment type="caution">
    <text evidence="1">The sequence shown here is derived from an EMBL/GenBank/DDBJ whole genome shotgun (WGS) entry which is preliminary data.</text>
</comment>
<reference evidence="1" key="2">
    <citation type="submission" date="2023-01" db="EMBL/GenBank/DDBJ databases">
        <title>Draft genome sequence of Litoribrevibacter albus strain NBRC 110071.</title>
        <authorList>
            <person name="Sun Q."/>
            <person name="Mori K."/>
        </authorList>
    </citation>
    <scope>NUCLEOTIDE SEQUENCE</scope>
    <source>
        <strain evidence="1">NBRC 110071</strain>
    </source>
</reference>